<proteinExistence type="predicted"/>
<name>A0ABV1DTQ9_9FIRM</name>
<evidence type="ECO:0008006" key="3">
    <source>
        <dbReference type="Google" id="ProtNLM"/>
    </source>
</evidence>
<organism evidence="1 2">
    <name type="scientific">Blautia caccae</name>
    <dbReference type="NCBI Taxonomy" id="3133175"/>
    <lineage>
        <taxon>Bacteria</taxon>
        <taxon>Bacillati</taxon>
        <taxon>Bacillota</taxon>
        <taxon>Clostridia</taxon>
        <taxon>Lachnospirales</taxon>
        <taxon>Lachnospiraceae</taxon>
        <taxon>Blautia</taxon>
    </lineage>
</organism>
<dbReference type="Proteomes" id="UP001457898">
    <property type="component" value="Unassembled WGS sequence"/>
</dbReference>
<comment type="caution">
    <text evidence="1">The sequence shown here is derived from an EMBL/GenBank/DDBJ whole genome shotgun (WGS) entry which is preliminary data.</text>
</comment>
<evidence type="ECO:0000313" key="1">
    <source>
        <dbReference type="EMBL" id="MEQ2433750.1"/>
    </source>
</evidence>
<evidence type="ECO:0000313" key="2">
    <source>
        <dbReference type="Proteomes" id="UP001457898"/>
    </source>
</evidence>
<dbReference type="RefSeq" id="WP_349064676.1">
    <property type="nucleotide sequence ID" value="NZ_JBBMFP010000027.1"/>
</dbReference>
<reference evidence="1 2" key="1">
    <citation type="submission" date="2024-03" db="EMBL/GenBank/DDBJ databases">
        <title>Human intestinal bacterial collection.</title>
        <authorList>
            <person name="Pauvert C."/>
            <person name="Hitch T.C.A."/>
            <person name="Clavel T."/>
        </authorList>
    </citation>
    <scope>NUCLEOTIDE SEQUENCE [LARGE SCALE GENOMIC DNA]</scope>
    <source>
        <strain evidence="1 2">CLA-SR-H028</strain>
    </source>
</reference>
<dbReference type="EMBL" id="JBBMFP010000027">
    <property type="protein sequence ID" value="MEQ2433750.1"/>
    <property type="molecule type" value="Genomic_DNA"/>
</dbReference>
<accession>A0ABV1DTQ9</accession>
<gene>
    <name evidence="1" type="ORF">WMO65_22405</name>
</gene>
<sequence>MTHRELVLLGLKMMKEICEKDRSGCEQCPVKDICMEIKVEVVPSEMELPLE</sequence>
<protein>
    <recommendedName>
        <fullName evidence="3">Endonuclease III</fullName>
    </recommendedName>
</protein>
<keyword evidence="2" id="KW-1185">Reference proteome</keyword>